<dbReference type="AlphaFoldDB" id="X0YWJ8"/>
<organism evidence="2">
    <name type="scientific">marine sediment metagenome</name>
    <dbReference type="NCBI Taxonomy" id="412755"/>
    <lineage>
        <taxon>unclassified sequences</taxon>
        <taxon>metagenomes</taxon>
        <taxon>ecological metagenomes</taxon>
    </lineage>
</organism>
<reference evidence="2" key="1">
    <citation type="journal article" date="2014" name="Front. Microbiol.">
        <title>High frequency of phylogenetically diverse reductive dehalogenase-homologous genes in deep subseafloor sedimentary metagenomes.</title>
        <authorList>
            <person name="Kawai M."/>
            <person name="Futagami T."/>
            <person name="Toyoda A."/>
            <person name="Takaki Y."/>
            <person name="Nishi S."/>
            <person name="Hori S."/>
            <person name="Arai W."/>
            <person name="Tsubouchi T."/>
            <person name="Morono Y."/>
            <person name="Uchiyama I."/>
            <person name="Ito T."/>
            <person name="Fujiyama A."/>
            <person name="Inagaki F."/>
            <person name="Takami H."/>
        </authorList>
    </citation>
    <scope>NUCLEOTIDE SEQUENCE</scope>
    <source>
        <strain evidence="2">Expedition CK06-06</strain>
    </source>
</reference>
<evidence type="ECO:0000313" key="2">
    <source>
        <dbReference type="EMBL" id="GAG60580.1"/>
    </source>
</evidence>
<keyword evidence="1" id="KW-1133">Transmembrane helix</keyword>
<evidence type="ECO:0000256" key="1">
    <source>
        <dbReference type="SAM" id="Phobius"/>
    </source>
</evidence>
<comment type="caution">
    <text evidence="2">The sequence shown here is derived from an EMBL/GenBank/DDBJ whole genome shotgun (WGS) entry which is preliminary data.</text>
</comment>
<feature type="transmembrane region" description="Helical" evidence="1">
    <location>
        <begin position="45"/>
        <end position="62"/>
    </location>
</feature>
<keyword evidence="1" id="KW-0472">Membrane</keyword>
<feature type="non-terminal residue" evidence="2">
    <location>
        <position position="63"/>
    </location>
</feature>
<proteinExistence type="predicted"/>
<gene>
    <name evidence="2" type="ORF">S01H4_20005</name>
</gene>
<accession>X0YWJ8</accession>
<name>X0YWJ8_9ZZZZ</name>
<feature type="transmembrane region" description="Helical" evidence="1">
    <location>
        <begin position="6"/>
        <end position="25"/>
    </location>
</feature>
<dbReference type="EMBL" id="BART01008964">
    <property type="protein sequence ID" value="GAG60580.1"/>
    <property type="molecule type" value="Genomic_DNA"/>
</dbReference>
<keyword evidence="1" id="KW-0812">Transmembrane</keyword>
<sequence length="63" mass="6485">MDPIGSGQVIFGIGILISLMDIRLFQAPIASDGKAFNMPAAAQEGLHIAVIAFGLAAMTLVIS</sequence>
<protein>
    <submittedName>
        <fullName evidence="2">Uncharacterized protein</fullName>
    </submittedName>
</protein>